<evidence type="ECO:0000256" key="4">
    <source>
        <dbReference type="ARBA" id="ARBA00023172"/>
    </source>
</evidence>
<gene>
    <name evidence="9" type="ORF">HNQ09_001866</name>
</gene>
<evidence type="ECO:0000313" key="10">
    <source>
        <dbReference type="Proteomes" id="UP000525389"/>
    </source>
</evidence>
<dbReference type="InterPro" id="IPR002104">
    <property type="entry name" value="Integrase_catalytic"/>
</dbReference>
<dbReference type="GO" id="GO:0003677">
    <property type="term" value="F:DNA binding"/>
    <property type="evidence" value="ECO:0007669"/>
    <property type="project" value="UniProtKB-UniRule"/>
</dbReference>
<evidence type="ECO:0000256" key="1">
    <source>
        <dbReference type="ARBA" id="ARBA00008857"/>
    </source>
</evidence>
<dbReference type="EMBL" id="JACHFN010000006">
    <property type="protein sequence ID" value="MBB5234428.1"/>
    <property type="molecule type" value="Genomic_DNA"/>
</dbReference>
<dbReference type="Gene3D" id="1.10.150.130">
    <property type="match status" value="1"/>
</dbReference>
<protein>
    <submittedName>
        <fullName evidence="9">Integrase</fullName>
    </submittedName>
</protein>
<comment type="similarity">
    <text evidence="1">Belongs to the 'phage' integrase family.</text>
</comment>
<dbReference type="Gene3D" id="1.10.443.10">
    <property type="entry name" value="Intergrase catalytic core"/>
    <property type="match status" value="1"/>
</dbReference>
<sequence length="402" mass="45748">MAKRANGEGSVYQLPDRTWRGSITVQIDGLGRPKRKYVSGKTQKEVREKIRHLLRLKEENALVDPSRMTVAEYLDEWMRDTKGSLKPTTIEKREYIIKLYVTPHIGRYHLQKLTPLDVQRLQTTLLTTPRKPGKGQKLPEGETLPPLGTTTVHGALSLLGSAMRHALQLGLITRNPVEAVKRVKPAKRDMQVWEPSEIHRLILAIQNSRLYGLVYLAITTGLRRGELCGLRRQDIQKGVLHVRQNCVLVGNTPHLQTPKSEKSRRRVPLPADTLEALALHRERQARERLAAGDEWREQDLVFPTPIGTIYHPRNLLRDWYTLLAEAKIRPIRIHDIRHTYASLAIYQGLDPKALADRLGHAHASMTLDVYGHVFEEQRDRAALSLNDLLQGRQTRGAPTLPS</sequence>
<dbReference type="InterPro" id="IPR050090">
    <property type="entry name" value="Tyrosine_recombinase_XerCD"/>
</dbReference>
<proteinExistence type="inferred from homology"/>
<dbReference type="Proteomes" id="UP000525389">
    <property type="component" value="Unassembled WGS sequence"/>
</dbReference>
<dbReference type="AlphaFoldDB" id="A0A7W8GFP5"/>
<name>A0A7W8GFP5_9DEIO</name>
<feature type="region of interest" description="Disordered" evidence="6">
    <location>
        <begin position="127"/>
        <end position="146"/>
    </location>
</feature>
<dbReference type="PANTHER" id="PTHR30349:SF64">
    <property type="entry name" value="PROPHAGE INTEGRASE INTD-RELATED"/>
    <property type="match status" value="1"/>
</dbReference>
<feature type="domain" description="Core-binding (CB)" evidence="8">
    <location>
        <begin position="68"/>
        <end position="167"/>
    </location>
</feature>
<dbReference type="InterPro" id="IPR004107">
    <property type="entry name" value="Integrase_SAM-like_N"/>
</dbReference>
<evidence type="ECO:0000256" key="5">
    <source>
        <dbReference type="PROSITE-ProRule" id="PRU01248"/>
    </source>
</evidence>
<dbReference type="InterPro" id="IPR011010">
    <property type="entry name" value="DNA_brk_join_enz"/>
</dbReference>
<evidence type="ECO:0000256" key="2">
    <source>
        <dbReference type="ARBA" id="ARBA00022908"/>
    </source>
</evidence>
<feature type="domain" description="Tyr recombinase" evidence="7">
    <location>
        <begin position="188"/>
        <end position="384"/>
    </location>
</feature>
<dbReference type="GO" id="GO:0015074">
    <property type="term" value="P:DNA integration"/>
    <property type="evidence" value="ECO:0007669"/>
    <property type="project" value="UniProtKB-KW"/>
</dbReference>
<evidence type="ECO:0000313" key="9">
    <source>
        <dbReference type="EMBL" id="MBB5234428.1"/>
    </source>
</evidence>
<dbReference type="Pfam" id="PF00589">
    <property type="entry name" value="Phage_integrase"/>
    <property type="match status" value="1"/>
</dbReference>
<dbReference type="CDD" id="cd01189">
    <property type="entry name" value="INT_ICEBs1_C_like"/>
    <property type="match status" value="1"/>
</dbReference>
<dbReference type="InterPro" id="IPR013762">
    <property type="entry name" value="Integrase-like_cat_sf"/>
</dbReference>
<dbReference type="SUPFAM" id="SSF56349">
    <property type="entry name" value="DNA breaking-rejoining enzymes"/>
    <property type="match status" value="1"/>
</dbReference>
<keyword evidence="10" id="KW-1185">Reference proteome</keyword>
<keyword evidence="3 5" id="KW-0238">DNA-binding</keyword>
<keyword evidence="4" id="KW-0233">DNA recombination</keyword>
<dbReference type="Pfam" id="PF14659">
    <property type="entry name" value="Phage_int_SAM_3"/>
    <property type="match status" value="1"/>
</dbReference>
<evidence type="ECO:0000259" key="7">
    <source>
        <dbReference type="PROSITE" id="PS51898"/>
    </source>
</evidence>
<organism evidence="9 10">
    <name type="scientific">Deinococcus budaensis</name>
    <dbReference type="NCBI Taxonomy" id="1665626"/>
    <lineage>
        <taxon>Bacteria</taxon>
        <taxon>Thermotogati</taxon>
        <taxon>Deinococcota</taxon>
        <taxon>Deinococci</taxon>
        <taxon>Deinococcales</taxon>
        <taxon>Deinococcaceae</taxon>
        <taxon>Deinococcus</taxon>
    </lineage>
</organism>
<dbReference type="PROSITE" id="PS51900">
    <property type="entry name" value="CB"/>
    <property type="match status" value="1"/>
</dbReference>
<evidence type="ECO:0000256" key="6">
    <source>
        <dbReference type="SAM" id="MobiDB-lite"/>
    </source>
</evidence>
<keyword evidence="2" id="KW-0229">DNA integration</keyword>
<dbReference type="GO" id="GO:0006310">
    <property type="term" value="P:DNA recombination"/>
    <property type="evidence" value="ECO:0007669"/>
    <property type="project" value="UniProtKB-KW"/>
</dbReference>
<comment type="caution">
    <text evidence="9">The sequence shown here is derived from an EMBL/GenBank/DDBJ whole genome shotgun (WGS) entry which is preliminary data.</text>
</comment>
<evidence type="ECO:0000256" key="3">
    <source>
        <dbReference type="ARBA" id="ARBA00023125"/>
    </source>
</evidence>
<evidence type="ECO:0000259" key="8">
    <source>
        <dbReference type="PROSITE" id="PS51900"/>
    </source>
</evidence>
<dbReference type="PROSITE" id="PS51898">
    <property type="entry name" value="TYR_RECOMBINASE"/>
    <property type="match status" value="1"/>
</dbReference>
<reference evidence="9 10" key="1">
    <citation type="submission" date="2020-08" db="EMBL/GenBank/DDBJ databases">
        <title>Genomic Encyclopedia of Type Strains, Phase IV (KMG-IV): sequencing the most valuable type-strain genomes for metagenomic binning, comparative biology and taxonomic classification.</title>
        <authorList>
            <person name="Goeker M."/>
        </authorList>
    </citation>
    <scope>NUCLEOTIDE SEQUENCE [LARGE SCALE GENOMIC DNA]</scope>
    <source>
        <strain evidence="9 10">DSM 101791</strain>
    </source>
</reference>
<accession>A0A7W8GFP5</accession>
<dbReference type="InterPro" id="IPR010998">
    <property type="entry name" value="Integrase_recombinase_N"/>
</dbReference>
<dbReference type="InterPro" id="IPR044068">
    <property type="entry name" value="CB"/>
</dbReference>
<dbReference type="PANTHER" id="PTHR30349">
    <property type="entry name" value="PHAGE INTEGRASE-RELATED"/>
    <property type="match status" value="1"/>
</dbReference>
<dbReference type="RefSeq" id="WP_184028236.1">
    <property type="nucleotide sequence ID" value="NZ_JACHFN010000006.1"/>
</dbReference>